<feature type="compositionally biased region" description="Low complexity" evidence="1">
    <location>
        <begin position="10"/>
        <end position="27"/>
    </location>
</feature>
<accession>A0A9P3UT70</accession>
<sequence length="192" mass="20893">MAKAKDTKSSARSTKSTKSTTSSIKSLASKARIITARVGHAAAKLLSPSKKCKRKGTEATTDVNQESISEAGSNDDPATAKRHQAQVELINLDESGEEVAEDSEAELNRMKKKWDSPVYAFFGRVFSRGRLILSHTRSRLSTLSTRALLCLGSWSLMGLVRDEDVTAVGALDEVDGQIELDKLAQRLKAKRS</sequence>
<name>A0A9P3UT70_LYOSH</name>
<dbReference type="OrthoDB" id="3258476at2759"/>
<keyword evidence="3" id="KW-1185">Reference proteome</keyword>
<protein>
    <submittedName>
        <fullName evidence="2">HAT family C-terminal dimerisation region</fullName>
    </submittedName>
</protein>
<organism evidence="2 3">
    <name type="scientific">Lyophyllum shimeji</name>
    <name type="common">Hon-shimeji</name>
    <name type="synonym">Tricholoma shimeji</name>
    <dbReference type="NCBI Taxonomy" id="47721"/>
    <lineage>
        <taxon>Eukaryota</taxon>
        <taxon>Fungi</taxon>
        <taxon>Dikarya</taxon>
        <taxon>Basidiomycota</taxon>
        <taxon>Agaricomycotina</taxon>
        <taxon>Agaricomycetes</taxon>
        <taxon>Agaricomycetidae</taxon>
        <taxon>Agaricales</taxon>
        <taxon>Tricholomatineae</taxon>
        <taxon>Lyophyllaceae</taxon>
        <taxon>Lyophyllum</taxon>
    </lineage>
</organism>
<dbReference type="EMBL" id="BRPK01000015">
    <property type="protein sequence ID" value="GLB43902.1"/>
    <property type="molecule type" value="Genomic_DNA"/>
</dbReference>
<evidence type="ECO:0000313" key="3">
    <source>
        <dbReference type="Proteomes" id="UP001063166"/>
    </source>
</evidence>
<evidence type="ECO:0000313" key="2">
    <source>
        <dbReference type="EMBL" id="GLB43902.1"/>
    </source>
</evidence>
<comment type="caution">
    <text evidence="2">The sequence shown here is derived from an EMBL/GenBank/DDBJ whole genome shotgun (WGS) entry which is preliminary data.</text>
</comment>
<dbReference type="AlphaFoldDB" id="A0A9P3UT70"/>
<evidence type="ECO:0000256" key="1">
    <source>
        <dbReference type="SAM" id="MobiDB-lite"/>
    </source>
</evidence>
<feature type="region of interest" description="Disordered" evidence="1">
    <location>
        <begin position="1"/>
        <end position="27"/>
    </location>
</feature>
<feature type="compositionally biased region" description="Polar residues" evidence="1">
    <location>
        <begin position="58"/>
        <end position="72"/>
    </location>
</feature>
<proteinExistence type="predicted"/>
<feature type="region of interest" description="Disordered" evidence="1">
    <location>
        <begin position="45"/>
        <end position="82"/>
    </location>
</feature>
<gene>
    <name evidence="2" type="ORF">LshimejAT787_1500860</name>
</gene>
<reference evidence="2" key="1">
    <citation type="submission" date="2022-07" db="EMBL/GenBank/DDBJ databases">
        <title>The genome of Lyophyllum shimeji provides insight into the initial evolution of ectomycorrhizal fungal genome.</title>
        <authorList>
            <person name="Kobayashi Y."/>
            <person name="Shibata T."/>
            <person name="Hirakawa H."/>
            <person name="Shigenobu S."/>
            <person name="Nishiyama T."/>
            <person name="Yamada A."/>
            <person name="Hasebe M."/>
            <person name="Kawaguchi M."/>
        </authorList>
    </citation>
    <scope>NUCLEOTIDE SEQUENCE</scope>
    <source>
        <strain evidence="2">AT787</strain>
    </source>
</reference>
<dbReference type="Proteomes" id="UP001063166">
    <property type="component" value="Unassembled WGS sequence"/>
</dbReference>